<keyword evidence="2 5" id="KW-0863">Zinc-finger</keyword>
<gene>
    <name evidence="8" type="primary">thap1_4</name>
    <name evidence="8" type="ORF">g.173274</name>
</gene>
<proteinExistence type="predicted"/>
<evidence type="ECO:0000256" key="1">
    <source>
        <dbReference type="ARBA" id="ARBA00022723"/>
    </source>
</evidence>
<dbReference type="GO" id="GO:0008270">
    <property type="term" value="F:zinc ion binding"/>
    <property type="evidence" value="ECO:0007669"/>
    <property type="project" value="UniProtKB-KW"/>
</dbReference>
<protein>
    <submittedName>
        <fullName evidence="8">THAP domain-containing protein 1</fullName>
    </submittedName>
</protein>
<dbReference type="InterPro" id="IPR006612">
    <property type="entry name" value="THAP_Znf"/>
</dbReference>
<reference evidence="8" key="1">
    <citation type="submission" date="2018-04" db="EMBL/GenBank/DDBJ databases">
        <title>Transcriptome of Schizaphis graminum biotype I.</title>
        <authorList>
            <person name="Scully E.D."/>
            <person name="Geib S.M."/>
            <person name="Palmer N.A."/>
            <person name="Koch K."/>
            <person name="Bradshaw J."/>
            <person name="Heng-Moss T."/>
            <person name="Sarath G."/>
        </authorList>
    </citation>
    <scope>NUCLEOTIDE SEQUENCE</scope>
</reference>
<dbReference type="PROSITE" id="PS50950">
    <property type="entry name" value="ZF_THAP"/>
    <property type="match status" value="1"/>
</dbReference>
<dbReference type="AlphaFoldDB" id="A0A2S2NTD2"/>
<keyword evidence="6" id="KW-0175">Coiled coil</keyword>
<keyword evidence="3" id="KW-0862">Zinc</keyword>
<sequence length="199" mass="23069">MPVSCAAYGCSNRYQAGQNIHFFRFPISNNELMQKWISAIKRKNFEANQWSRICSVHFTAQDYQVRPGAHRLLLKDNAVPSVFPSFPSYLQTPIKIPRKPPTLRNCCGKDLTVNQLEDNVNECDDMCPVSNFKSVEVQTDNYYPDEEILKNKIKILQQKLRRKNKKIENLEDLLSNLKNRGLLEDEPQTIIASNFKAQY</sequence>
<evidence type="ECO:0000256" key="5">
    <source>
        <dbReference type="PROSITE-ProRule" id="PRU00309"/>
    </source>
</evidence>
<name>A0A2S2NTD2_SCHGA</name>
<organism evidence="8">
    <name type="scientific">Schizaphis graminum</name>
    <name type="common">Green bug aphid</name>
    <dbReference type="NCBI Taxonomy" id="13262"/>
    <lineage>
        <taxon>Eukaryota</taxon>
        <taxon>Metazoa</taxon>
        <taxon>Ecdysozoa</taxon>
        <taxon>Arthropoda</taxon>
        <taxon>Hexapoda</taxon>
        <taxon>Insecta</taxon>
        <taxon>Pterygota</taxon>
        <taxon>Neoptera</taxon>
        <taxon>Paraneoptera</taxon>
        <taxon>Hemiptera</taxon>
        <taxon>Sternorrhyncha</taxon>
        <taxon>Aphidomorpha</taxon>
        <taxon>Aphidoidea</taxon>
        <taxon>Aphididae</taxon>
        <taxon>Aphidini</taxon>
        <taxon>Schizaphis</taxon>
    </lineage>
</organism>
<dbReference type="InterPro" id="IPR052224">
    <property type="entry name" value="THAP_domain_protein"/>
</dbReference>
<evidence type="ECO:0000313" key="8">
    <source>
        <dbReference type="EMBL" id="MBY20292.1"/>
    </source>
</evidence>
<evidence type="ECO:0000256" key="4">
    <source>
        <dbReference type="ARBA" id="ARBA00023125"/>
    </source>
</evidence>
<feature type="domain" description="THAP-type" evidence="7">
    <location>
        <begin position="1"/>
        <end position="83"/>
    </location>
</feature>
<evidence type="ECO:0000256" key="2">
    <source>
        <dbReference type="ARBA" id="ARBA00022771"/>
    </source>
</evidence>
<evidence type="ECO:0000256" key="6">
    <source>
        <dbReference type="SAM" id="Coils"/>
    </source>
</evidence>
<dbReference type="Gene3D" id="6.20.210.20">
    <property type="entry name" value="THAP domain"/>
    <property type="match status" value="1"/>
</dbReference>
<dbReference type="PANTHER" id="PTHR46927:SF3">
    <property type="entry name" value="THAP-TYPE DOMAIN-CONTAINING PROTEIN"/>
    <property type="match status" value="1"/>
</dbReference>
<dbReference type="SMART" id="SM00980">
    <property type="entry name" value="THAP"/>
    <property type="match status" value="1"/>
</dbReference>
<evidence type="ECO:0000259" key="7">
    <source>
        <dbReference type="PROSITE" id="PS50950"/>
    </source>
</evidence>
<keyword evidence="1" id="KW-0479">Metal-binding</keyword>
<dbReference type="InterPro" id="IPR038441">
    <property type="entry name" value="THAP_Znf_sf"/>
</dbReference>
<evidence type="ECO:0000256" key="3">
    <source>
        <dbReference type="ARBA" id="ARBA00022833"/>
    </source>
</evidence>
<keyword evidence="4 5" id="KW-0238">DNA-binding</keyword>
<dbReference type="GO" id="GO:0003677">
    <property type="term" value="F:DNA binding"/>
    <property type="evidence" value="ECO:0007669"/>
    <property type="project" value="UniProtKB-UniRule"/>
</dbReference>
<dbReference type="Pfam" id="PF05485">
    <property type="entry name" value="THAP"/>
    <property type="match status" value="1"/>
</dbReference>
<accession>A0A2S2NTD2</accession>
<dbReference type="PANTHER" id="PTHR46927">
    <property type="entry name" value="AGAP005574-PA"/>
    <property type="match status" value="1"/>
</dbReference>
<dbReference type="EMBL" id="GGMR01007673">
    <property type="protein sequence ID" value="MBY20292.1"/>
    <property type="molecule type" value="Transcribed_RNA"/>
</dbReference>
<feature type="coiled-coil region" evidence="6">
    <location>
        <begin position="146"/>
        <end position="180"/>
    </location>
</feature>
<dbReference type="SUPFAM" id="SSF57716">
    <property type="entry name" value="Glucocorticoid receptor-like (DNA-binding domain)"/>
    <property type="match status" value="1"/>
</dbReference>
<dbReference type="SMART" id="SM00692">
    <property type="entry name" value="DM3"/>
    <property type="match status" value="1"/>
</dbReference>